<dbReference type="EMBL" id="CP014504">
    <property type="protein sequence ID" value="AMQ01548.1"/>
    <property type="molecule type" value="Genomic_DNA"/>
</dbReference>
<dbReference type="Proteomes" id="UP000071561">
    <property type="component" value="Chromosome"/>
</dbReference>
<dbReference type="OrthoDB" id="3395710at2"/>
<dbReference type="InterPro" id="IPR011051">
    <property type="entry name" value="RmlC_Cupin_sf"/>
</dbReference>
<dbReference type="RefSeq" id="WP_068405894.1">
    <property type="nucleotide sequence ID" value="NZ_CP014504.1"/>
</dbReference>
<protein>
    <recommendedName>
        <fullName evidence="1">Cupin type-2 domain-containing protein</fullName>
    </recommendedName>
</protein>
<feature type="domain" description="Cupin type-2" evidence="1">
    <location>
        <begin position="135"/>
        <end position="184"/>
    </location>
</feature>
<evidence type="ECO:0000259" key="1">
    <source>
        <dbReference type="Pfam" id="PF07883"/>
    </source>
</evidence>
<accession>A0A127VJV7</accession>
<sequence>MEIKSYIDKGNLEQYCFELNNAELGNEIAALRPAHSEIGQELNQIELTIEKLAQSHAIIPSPQLKNRIMAALGIAEDKIDLDNLPPTSKYSNYESWLKAVEHLIPAEPFDDFFAHPLQQNEQIAQTLVITKLNVPEEVHEVVAESFFILKGTCTCTVGKEVFTLNAGDYLAIPLHTNHDIRIDSPYVIAILQHQFS</sequence>
<dbReference type="InterPro" id="IPR013096">
    <property type="entry name" value="Cupin_2"/>
</dbReference>
<gene>
    <name evidence="2" type="ORF">AY601_4719</name>
</gene>
<dbReference type="InterPro" id="IPR014710">
    <property type="entry name" value="RmlC-like_jellyroll"/>
</dbReference>
<proteinExistence type="predicted"/>
<keyword evidence="3" id="KW-1185">Reference proteome</keyword>
<evidence type="ECO:0000313" key="2">
    <source>
        <dbReference type="EMBL" id="AMQ01548.1"/>
    </source>
</evidence>
<evidence type="ECO:0000313" key="3">
    <source>
        <dbReference type="Proteomes" id="UP000071561"/>
    </source>
</evidence>
<dbReference type="Gene3D" id="2.60.120.10">
    <property type="entry name" value="Jelly Rolls"/>
    <property type="match status" value="1"/>
</dbReference>
<organism evidence="2 3">
    <name type="scientific">Pedobacter cryoconitis</name>
    <dbReference type="NCBI Taxonomy" id="188932"/>
    <lineage>
        <taxon>Bacteria</taxon>
        <taxon>Pseudomonadati</taxon>
        <taxon>Bacteroidota</taxon>
        <taxon>Sphingobacteriia</taxon>
        <taxon>Sphingobacteriales</taxon>
        <taxon>Sphingobacteriaceae</taxon>
        <taxon>Pedobacter</taxon>
    </lineage>
</organism>
<dbReference type="PATRIC" id="fig|188932.3.peg.4896"/>
<dbReference type="Pfam" id="PF07883">
    <property type="entry name" value="Cupin_2"/>
    <property type="match status" value="1"/>
</dbReference>
<name>A0A127VJV7_9SPHI</name>
<dbReference type="KEGG" id="pcm:AY601_4719"/>
<reference evidence="2 3" key="1">
    <citation type="submission" date="2016-03" db="EMBL/GenBank/DDBJ databases">
        <title>Complete genome sequence of Pedobacter cryoconitis PAMC 27485.</title>
        <authorList>
            <person name="Lee J."/>
            <person name="Kim O.-S."/>
        </authorList>
    </citation>
    <scope>NUCLEOTIDE SEQUENCE [LARGE SCALE GENOMIC DNA]</scope>
    <source>
        <strain evidence="2 3">PAMC 27485</strain>
    </source>
</reference>
<dbReference type="SUPFAM" id="SSF51182">
    <property type="entry name" value="RmlC-like cupins"/>
    <property type="match status" value="1"/>
</dbReference>
<dbReference type="AlphaFoldDB" id="A0A127VJV7"/>